<reference evidence="5 6" key="2">
    <citation type="submission" date="2018-03" db="EMBL/GenBank/DDBJ databases">
        <title>The ancient ancestry and fast evolution of plastids.</title>
        <authorList>
            <person name="Moore K.R."/>
            <person name="Magnabosco C."/>
            <person name="Momper L."/>
            <person name="Gold D.A."/>
            <person name="Bosak T."/>
            <person name="Fournier G.P."/>
        </authorList>
    </citation>
    <scope>NUCLEOTIDE SEQUENCE [LARGE SCALE GENOMIC DNA]</scope>
    <source>
        <strain evidence="5 6">ULC18</strain>
    </source>
</reference>
<dbReference type="OrthoDB" id="510967at2"/>
<dbReference type="InterPro" id="IPR011006">
    <property type="entry name" value="CheY-like_superfamily"/>
</dbReference>
<dbReference type="Proteomes" id="UP000239576">
    <property type="component" value="Unassembled WGS sequence"/>
</dbReference>
<dbReference type="EMBL" id="PVWK01000040">
    <property type="protein sequence ID" value="PSB31224.1"/>
    <property type="molecule type" value="Genomic_DNA"/>
</dbReference>
<dbReference type="Gene3D" id="3.40.50.2300">
    <property type="match status" value="1"/>
</dbReference>
<organism evidence="5 6">
    <name type="scientific">Stenomitos frigidus ULC18</name>
    <dbReference type="NCBI Taxonomy" id="2107698"/>
    <lineage>
        <taxon>Bacteria</taxon>
        <taxon>Bacillati</taxon>
        <taxon>Cyanobacteriota</taxon>
        <taxon>Cyanophyceae</taxon>
        <taxon>Leptolyngbyales</taxon>
        <taxon>Leptolyngbyaceae</taxon>
        <taxon>Stenomitos</taxon>
    </lineage>
</organism>
<sequence length="141" mass="15354">MDIPRFPAAGAQVRILVVDDDEDNLLLVNYQLLQLLDCTVISAQDGQTAISLAETYTPDLILLDIMLPAMDGFEVARCLKQNPQTQTIPIIAVTAMARSLDHDLALASGCDDYVCKPYEMETLAAAIGRHLNLPSSLLHTS</sequence>
<protein>
    <submittedName>
        <fullName evidence="5">Response regulator</fullName>
    </submittedName>
</protein>
<keyword evidence="1 3" id="KW-0597">Phosphoprotein</keyword>
<evidence type="ECO:0000313" key="6">
    <source>
        <dbReference type="Proteomes" id="UP000239576"/>
    </source>
</evidence>
<keyword evidence="2" id="KW-0902">Two-component regulatory system</keyword>
<dbReference type="Pfam" id="PF00072">
    <property type="entry name" value="Response_reg"/>
    <property type="match status" value="1"/>
</dbReference>
<dbReference type="SMART" id="SM00448">
    <property type="entry name" value="REC"/>
    <property type="match status" value="1"/>
</dbReference>
<evidence type="ECO:0000256" key="1">
    <source>
        <dbReference type="ARBA" id="ARBA00022553"/>
    </source>
</evidence>
<dbReference type="SUPFAM" id="SSF52172">
    <property type="entry name" value="CheY-like"/>
    <property type="match status" value="1"/>
</dbReference>
<dbReference type="GO" id="GO:0000160">
    <property type="term" value="P:phosphorelay signal transduction system"/>
    <property type="evidence" value="ECO:0007669"/>
    <property type="project" value="UniProtKB-KW"/>
</dbReference>
<dbReference type="PANTHER" id="PTHR45339:SF1">
    <property type="entry name" value="HYBRID SIGNAL TRANSDUCTION HISTIDINE KINASE J"/>
    <property type="match status" value="1"/>
</dbReference>
<evidence type="ECO:0000313" key="5">
    <source>
        <dbReference type="EMBL" id="PSB31224.1"/>
    </source>
</evidence>
<dbReference type="RefSeq" id="WP_106255699.1">
    <property type="nucleotide sequence ID" value="NZ_CAWNSW010000084.1"/>
</dbReference>
<accession>A0A2T1EET3</accession>
<feature type="domain" description="Response regulatory" evidence="4">
    <location>
        <begin position="14"/>
        <end position="131"/>
    </location>
</feature>
<feature type="modified residue" description="4-aspartylphosphate" evidence="3">
    <location>
        <position position="64"/>
    </location>
</feature>
<proteinExistence type="predicted"/>
<dbReference type="PROSITE" id="PS50110">
    <property type="entry name" value="RESPONSE_REGULATORY"/>
    <property type="match status" value="1"/>
</dbReference>
<dbReference type="InterPro" id="IPR001789">
    <property type="entry name" value="Sig_transdc_resp-reg_receiver"/>
</dbReference>
<name>A0A2T1EET3_9CYAN</name>
<reference evidence="6" key="1">
    <citation type="submission" date="2018-02" db="EMBL/GenBank/DDBJ databases">
        <authorList>
            <person name="Moore K."/>
            <person name="Momper L."/>
        </authorList>
    </citation>
    <scope>NUCLEOTIDE SEQUENCE [LARGE SCALE GENOMIC DNA]</scope>
    <source>
        <strain evidence="6">ULC18</strain>
    </source>
</reference>
<comment type="caution">
    <text evidence="5">The sequence shown here is derived from an EMBL/GenBank/DDBJ whole genome shotgun (WGS) entry which is preliminary data.</text>
</comment>
<dbReference type="AlphaFoldDB" id="A0A2T1EET3"/>
<evidence type="ECO:0000256" key="3">
    <source>
        <dbReference type="PROSITE-ProRule" id="PRU00169"/>
    </source>
</evidence>
<keyword evidence="6" id="KW-1185">Reference proteome</keyword>
<dbReference type="PANTHER" id="PTHR45339">
    <property type="entry name" value="HYBRID SIGNAL TRANSDUCTION HISTIDINE KINASE J"/>
    <property type="match status" value="1"/>
</dbReference>
<gene>
    <name evidence="5" type="ORF">C7B82_07575</name>
</gene>
<evidence type="ECO:0000256" key="2">
    <source>
        <dbReference type="ARBA" id="ARBA00023012"/>
    </source>
</evidence>
<evidence type="ECO:0000259" key="4">
    <source>
        <dbReference type="PROSITE" id="PS50110"/>
    </source>
</evidence>